<dbReference type="Gene3D" id="3.60.21.10">
    <property type="match status" value="1"/>
</dbReference>
<dbReference type="CDD" id="cd07383">
    <property type="entry name" value="MPP_Dcr2"/>
    <property type="match status" value="1"/>
</dbReference>
<proteinExistence type="predicted"/>
<gene>
    <name evidence="3" type="ORF">BDV28DRAFT_135544</name>
</gene>
<dbReference type="Pfam" id="PF00149">
    <property type="entry name" value="Metallophos"/>
    <property type="match status" value="1"/>
</dbReference>
<dbReference type="Proteomes" id="UP000327118">
    <property type="component" value="Unassembled WGS sequence"/>
</dbReference>
<keyword evidence="1" id="KW-1133">Transmembrane helix</keyword>
<feature type="transmembrane region" description="Helical" evidence="1">
    <location>
        <begin position="382"/>
        <end position="401"/>
    </location>
</feature>
<sequence length="405" mass="44950">MSSGPPSSTQAQPESRKDYTLRFAEDGTFQITVFSDLHFAEAENSVDGPAQDKRTVEVVKKVLDRENSKLVVLNGDLISGYGTVTDNATLYLDQIVDPIVQKDIPFATTYGNHDNQAYSKSSELFEREKTYPNSLTQNMIPGNAQAGVSNYYLQVYAASGAAEVPDVILWFFDSRGGTLPHDWVDDSVVEWFEKANANLVGQYKKTIPSLAFFHIPISSQYEFQNNPGVNPSREPGINGETVVWQGQMFDGKTGHDVAFMRALANTDGLMATFSGHDHNNDWCYKWTDTLPSQDVPGKGVNVCYGRHTGYGGYGHLARGGRQIVLKKDTLKDKEVVTWIRLEDGLVPANVTLNATYGQDEYHPLRHLELRSIAGSGSHCTQLAAGIYSTGLFVFLLMYLPLRLWN</sequence>
<dbReference type="AlphaFoldDB" id="A0A5N6Z833"/>
<dbReference type="GO" id="GO:0016788">
    <property type="term" value="F:hydrolase activity, acting on ester bonds"/>
    <property type="evidence" value="ECO:0007669"/>
    <property type="project" value="TreeGrafter"/>
</dbReference>
<dbReference type="GO" id="GO:0005737">
    <property type="term" value="C:cytoplasm"/>
    <property type="evidence" value="ECO:0007669"/>
    <property type="project" value="TreeGrafter"/>
</dbReference>
<reference evidence="4" key="1">
    <citation type="submission" date="2019-04" db="EMBL/GenBank/DDBJ databases">
        <title>Friends and foes A comparative genomics studyof 23 Aspergillus species from section Flavi.</title>
        <authorList>
            <consortium name="DOE Joint Genome Institute"/>
            <person name="Kjaerbolling I."/>
            <person name="Vesth T."/>
            <person name="Frisvad J.C."/>
            <person name="Nybo J.L."/>
            <person name="Theobald S."/>
            <person name="Kildgaard S."/>
            <person name="Isbrandt T."/>
            <person name="Kuo A."/>
            <person name="Sato A."/>
            <person name="Lyhne E.K."/>
            <person name="Kogle M.E."/>
            <person name="Wiebenga A."/>
            <person name="Kun R.S."/>
            <person name="Lubbers R.J."/>
            <person name="Makela M.R."/>
            <person name="Barry K."/>
            <person name="Chovatia M."/>
            <person name="Clum A."/>
            <person name="Daum C."/>
            <person name="Haridas S."/>
            <person name="He G."/>
            <person name="LaButti K."/>
            <person name="Lipzen A."/>
            <person name="Mondo S."/>
            <person name="Riley R."/>
            <person name="Salamov A."/>
            <person name="Simmons B.A."/>
            <person name="Magnuson J.K."/>
            <person name="Henrissat B."/>
            <person name="Mortensen U.H."/>
            <person name="Larsen T.O."/>
            <person name="Devries R.P."/>
            <person name="Grigoriev I.V."/>
            <person name="Machida M."/>
            <person name="Baker S.E."/>
            <person name="Andersen M.R."/>
        </authorList>
    </citation>
    <scope>NUCLEOTIDE SEQUENCE [LARGE SCALE GENOMIC DNA]</scope>
    <source>
        <strain evidence="4">CBS 553.77</strain>
    </source>
</reference>
<dbReference type="OrthoDB" id="783096at2759"/>
<dbReference type="InterPro" id="IPR004843">
    <property type="entry name" value="Calcineurin-like_PHP"/>
</dbReference>
<evidence type="ECO:0000313" key="3">
    <source>
        <dbReference type="EMBL" id="KAE8352220.1"/>
    </source>
</evidence>
<dbReference type="PANTHER" id="PTHR32440:SF11">
    <property type="entry name" value="METALLOPHOSPHOESTERASE DOMAIN-CONTAINING PROTEIN"/>
    <property type="match status" value="1"/>
</dbReference>
<evidence type="ECO:0000259" key="2">
    <source>
        <dbReference type="Pfam" id="PF00149"/>
    </source>
</evidence>
<keyword evidence="1" id="KW-0472">Membrane</keyword>
<keyword evidence="1" id="KW-0812">Transmembrane</keyword>
<dbReference type="PANTHER" id="PTHR32440">
    <property type="entry name" value="PHOSPHATASE DCR2-RELATED-RELATED"/>
    <property type="match status" value="1"/>
</dbReference>
<evidence type="ECO:0000313" key="4">
    <source>
        <dbReference type="Proteomes" id="UP000327118"/>
    </source>
</evidence>
<dbReference type="InterPro" id="IPR029052">
    <property type="entry name" value="Metallo-depent_PP-like"/>
</dbReference>
<feature type="domain" description="Calcineurin-like phosphoesterase" evidence="2">
    <location>
        <begin position="30"/>
        <end position="278"/>
    </location>
</feature>
<evidence type="ECO:0000256" key="1">
    <source>
        <dbReference type="SAM" id="Phobius"/>
    </source>
</evidence>
<protein>
    <submittedName>
        <fullName evidence="3">Metallo-dependent phosphatase</fullName>
    </submittedName>
</protein>
<accession>A0A5N6Z833</accession>
<dbReference type="EMBL" id="ML739138">
    <property type="protein sequence ID" value="KAE8352220.1"/>
    <property type="molecule type" value="Genomic_DNA"/>
</dbReference>
<organism evidence="3 4">
    <name type="scientific">Aspergillus coremiiformis</name>
    <dbReference type="NCBI Taxonomy" id="138285"/>
    <lineage>
        <taxon>Eukaryota</taxon>
        <taxon>Fungi</taxon>
        <taxon>Dikarya</taxon>
        <taxon>Ascomycota</taxon>
        <taxon>Pezizomycotina</taxon>
        <taxon>Eurotiomycetes</taxon>
        <taxon>Eurotiomycetidae</taxon>
        <taxon>Eurotiales</taxon>
        <taxon>Aspergillaceae</taxon>
        <taxon>Aspergillus</taxon>
        <taxon>Aspergillus subgen. Circumdati</taxon>
    </lineage>
</organism>
<keyword evidence="4" id="KW-1185">Reference proteome</keyword>
<dbReference type="SUPFAM" id="SSF56300">
    <property type="entry name" value="Metallo-dependent phosphatases"/>
    <property type="match status" value="1"/>
</dbReference>
<name>A0A5N6Z833_9EURO</name>